<keyword evidence="4" id="KW-1003">Cell membrane</keyword>
<accession>A0A239Y7P4</accession>
<dbReference type="GO" id="GO:0000155">
    <property type="term" value="F:phosphorelay sensor kinase activity"/>
    <property type="evidence" value="ECO:0007669"/>
    <property type="project" value="InterPro"/>
</dbReference>
<dbReference type="EMBL" id="LT906462">
    <property type="protein sequence ID" value="SNV54406.1"/>
    <property type="molecule type" value="Genomic_DNA"/>
</dbReference>
<keyword evidence="11 14" id="KW-1133">Transmembrane helix</keyword>
<feature type="transmembrane region" description="Helical" evidence="14">
    <location>
        <begin position="223"/>
        <end position="244"/>
    </location>
</feature>
<evidence type="ECO:0000313" key="17">
    <source>
        <dbReference type="EMBL" id="SNV54406.1"/>
    </source>
</evidence>
<dbReference type="InterPro" id="IPR010559">
    <property type="entry name" value="Sig_transdc_His_kin_internal"/>
</dbReference>
<evidence type="ECO:0000256" key="1">
    <source>
        <dbReference type="ARBA" id="ARBA00000085"/>
    </source>
</evidence>
<dbReference type="RefSeq" id="WP_095085259.1">
    <property type="nucleotide sequence ID" value="NZ_BMDM01000013.1"/>
</dbReference>
<evidence type="ECO:0000259" key="15">
    <source>
        <dbReference type="Pfam" id="PF02518"/>
    </source>
</evidence>
<evidence type="ECO:0000256" key="6">
    <source>
        <dbReference type="ARBA" id="ARBA00022679"/>
    </source>
</evidence>
<dbReference type="KEGG" id="sste:SAMEA4384403_0078"/>
<evidence type="ECO:0000256" key="10">
    <source>
        <dbReference type="ARBA" id="ARBA00022840"/>
    </source>
</evidence>
<dbReference type="Proteomes" id="UP000242084">
    <property type="component" value="Chromosome 1"/>
</dbReference>
<evidence type="ECO:0000256" key="12">
    <source>
        <dbReference type="ARBA" id="ARBA00023012"/>
    </source>
</evidence>
<dbReference type="InterPro" id="IPR036890">
    <property type="entry name" value="HATPase_C_sf"/>
</dbReference>
<dbReference type="GO" id="GO:0005886">
    <property type="term" value="C:plasma membrane"/>
    <property type="evidence" value="ECO:0007669"/>
    <property type="project" value="UniProtKB-SubCell"/>
</dbReference>
<evidence type="ECO:0000256" key="4">
    <source>
        <dbReference type="ARBA" id="ARBA00022475"/>
    </source>
</evidence>
<keyword evidence="10" id="KW-0067">ATP-binding</keyword>
<evidence type="ECO:0000256" key="7">
    <source>
        <dbReference type="ARBA" id="ARBA00022692"/>
    </source>
</evidence>
<feature type="domain" description="Histidine kinase/HSP90-like ATPase" evidence="15">
    <location>
        <begin position="410"/>
        <end position="511"/>
    </location>
</feature>
<keyword evidence="18" id="KW-1185">Reference proteome</keyword>
<comment type="subcellular location">
    <subcellularLocation>
        <location evidence="2">Cell membrane</location>
        <topology evidence="2">Multi-pass membrane protein</topology>
    </subcellularLocation>
</comment>
<keyword evidence="5" id="KW-0597">Phosphoprotein</keyword>
<evidence type="ECO:0000313" key="18">
    <source>
        <dbReference type="Proteomes" id="UP000242084"/>
    </source>
</evidence>
<dbReference type="GO" id="GO:0005524">
    <property type="term" value="F:ATP binding"/>
    <property type="evidence" value="ECO:0007669"/>
    <property type="project" value="UniProtKB-KW"/>
</dbReference>
<dbReference type="PANTHER" id="PTHR34220:SF11">
    <property type="entry name" value="SENSOR PROTEIN KINASE HPTS"/>
    <property type="match status" value="1"/>
</dbReference>
<keyword evidence="9 17" id="KW-0418">Kinase</keyword>
<keyword evidence="8" id="KW-0547">Nucleotide-binding</keyword>
<evidence type="ECO:0000256" key="9">
    <source>
        <dbReference type="ARBA" id="ARBA00022777"/>
    </source>
</evidence>
<protein>
    <recommendedName>
        <fullName evidence="3">histidine kinase</fullName>
        <ecNumber evidence="3">2.7.13.3</ecNumber>
    </recommendedName>
</protein>
<evidence type="ECO:0000259" key="16">
    <source>
        <dbReference type="Pfam" id="PF06580"/>
    </source>
</evidence>
<organism evidence="17 18">
    <name type="scientific">Mammaliicoccus stepanovicii</name>
    <dbReference type="NCBI Taxonomy" id="643214"/>
    <lineage>
        <taxon>Bacteria</taxon>
        <taxon>Bacillati</taxon>
        <taxon>Bacillota</taxon>
        <taxon>Bacilli</taxon>
        <taxon>Bacillales</taxon>
        <taxon>Staphylococcaceae</taxon>
        <taxon>Mammaliicoccus</taxon>
    </lineage>
</organism>
<reference evidence="17 18" key="1">
    <citation type="submission" date="2017-06" db="EMBL/GenBank/DDBJ databases">
        <authorList>
            <consortium name="Pathogen Informatics"/>
        </authorList>
    </citation>
    <scope>NUCLEOTIDE SEQUENCE [LARGE SCALE GENOMIC DNA]</scope>
    <source>
        <strain evidence="17 18">NCTC13839</strain>
    </source>
</reference>
<dbReference type="InterPro" id="IPR050640">
    <property type="entry name" value="Bact_2-comp_sensor_kinase"/>
</dbReference>
<sequence>MKDYKPYRYQLRQSLFFSTILPVFLVIIIGLISFYAIYIWVEHRSISKHVVQSQQEITEINHTISKELSDKRRVIEDIDINKPADITRLKRILLTIVHQQDATLYYEIEGTKQTISNNYERFNTRDMYTLYRHAFTFKDNRYTIRFYIFNTSTLNKIKSESEQQAIMIDRFDNIVYTNGERFQVDDKFVPSKFGFISDNRTLNKQGEQLILYKDIHETLEDGLYLLIIMTVVLIILIIVGFMSAHQMAQRQTRDIETIIQKIYYAKNRHLGPYEPLSKHSELELINTYIYDLFESNEQLIKSIEQSEKRIRDIQLKEIEKQFQPHFLFNTMQTIQYLITMSPTQAQSVVQQLSQMLRYTLRTKTSQVTIQDELNYIKQYVSIQNTRFDNGIHLEIDIPNTLLQYAIDKMMIQPLVENAIKHGRDNQLISIYIKIKITSHFLRVFVRDDGLGMTPGRLKMVRESLVKDVFDTEHLGLNHLHHKARIRYGRCSRLRIFSKQQEGTLIIYQVPHKRRN</sequence>
<keyword evidence="12" id="KW-0902">Two-component regulatory system</keyword>
<evidence type="ECO:0000256" key="14">
    <source>
        <dbReference type="SAM" id="Phobius"/>
    </source>
</evidence>
<name>A0A239Y7P4_9STAP</name>
<keyword evidence="13 14" id="KW-0472">Membrane</keyword>
<evidence type="ECO:0000256" key="8">
    <source>
        <dbReference type="ARBA" id="ARBA00022741"/>
    </source>
</evidence>
<dbReference type="Pfam" id="PF02518">
    <property type="entry name" value="HATPase_c"/>
    <property type="match status" value="1"/>
</dbReference>
<evidence type="ECO:0000256" key="13">
    <source>
        <dbReference type="ARBA" id="ARBA00023136"/>
    </source>
</evidence>
<evidence type="ECO:0000256" key="3">
    <source>
        <dbReference type="ARBA" id="ARBA00012438"/>
    </source>
</evidence>
<dbReference type="PANTHER" id="PTHR34220">
    <property type="entry name" value="SENSOR HISTIDINE KINASE YPDA"/>
    <property type="match status" value="1"/>
</dbReference>
<dbReference type="EC" id="2.7.13.3" evidence="3"/>
<dbReference type="Gene3D" id="3.30.565.10">
    <property type="entry name" value="Histidine kinase-like ATPase, C-terminal domain"/>
    <property type="match status" value="1"/>
</dbReference>
<dbReference type="InterPro" id="IPR003594">
    <property type="entry name" value="HATPase_dom"/>
</dbReference>
<feature type="domain" description="Signal transduction histidine kinase internal region" evidence="16">
    <location>
        <begin position="314"/>
        <end position="389"/>
    </location>
</feature>
<proteinExistence type="predicted"/>
<evidence type="ECO:0000256" key="11">
    <source>
        <dbReference type="ARBA" id="ARBA00022989"/>
    </source>
</evidence>
<evidence type="ECO:0000256" key="2">
    <source>
        <dbReference type="ARBA" id="ARBA00004651"/>
    </source>
</evidence>
<keyword evidence="7 14" id="KW-0812">Transmembrane</keyword>
<dbReference type="Pfam" id="PF06580">
    <property type="entry name" value="His_kinase"/>
    <property type="match status" value="1"/>
</dbReference>
<dbReference type="AlphaFoldDB" id="A0A239Y7P4"/>
<keyword evidence="6 17" id="KW-0808">Transferase</keyword>
<feature type="transmembrane region" description="Helical" evidence="14">
    <location>
        <begin position="20"/>
        <end position="41"/>
    </location>
</feature>
<comment type="catalytic activity">
    <reaction evidence="1">
        <text>ATP + protein L-histidine = ADP + protein N-phospho-L-histidine.</text>
        <dbReference type="EC" id="2.7.13.3"/>
    </reaction>
</comment>
<dbReference type="OrthoDB" id="9776552at2"/>
<evidence type="ECO:0000256" key="5">
    <source>
        <dbReference type="ARBA" id="ARBA00022553"/>
    </source>
</evidence>
<dbReference type="SUPFAM" id="SSF55874">
    <property type="entry name" value="ATPase domain of HSP90 chaperone/DNA topoisomerase II/histidine kinase"/>
    <property type="match status" value="1"/>
</dbReference>
<gene>
    <name evidence="17" type="primary">ypdA</name>
    <name evidence="17" type="ORF">SAMEA4384403_00078</name>
</gene>